<keyword evidence="3" id="KW-1185">Reference proteome</keyword>
<protein>
    <submittedName>
        <fullName evidence="2">Uncharacterized protein DUF4054</fullName>
    </submittedName>
</protein>
<reference evidence="2 3" key="1">
    <citation type="submission" date="2019-03" db="EMBL/GenBank/DDBJ databases">
        <title>Genomic Encyclopedia of Type Strains, Phase IV (KMG-IV): sequencing the most valuable type-strain genomes for metagenomic binning, comparative biology and taxonomic classification.</title>
        <authorList>
            <person name="Goeker M."/>
        </authorList>
    </citation>
    <scope>NUCLEOTIDE SEQUENCE [LARGE SCALE GENOMIC DNA]</scope>
    <source>
        <strain evidence="2 3">DSM 18401</strain>
    </source>
</reference>
<dbReference type="Pfam" id="PF13262">
    <property type="entry name" value="DUF4054"/>
    <property type="match status" value="1"/>
</dbReference>
<evidence type="ECO:0000256" key="1">
    <source>
        <dbReference type="SAM" id="MobiDB-lite"/>
    </source>
</evidence>
<dbReference type="InterPro" id="IPR025127">
    <property type="entry name" value="DUF4054"/>
</dbReference>
<feature type="region of interest" description="Disordered" evidence="1">
    <location>
        <begin position="61"/>
        <end position="82"/>
    </location>
</feature>
<proteinExistence type="predicted"/>
<gene>
    <name evidence="2" type="ORF">EV665_1134</name>
</gene>
<dbReference type="RefSeq" id="WP_133035316.1">
    <property type="nucleotide sequence ID" value="NZ_BAABEI010000012.1"/>
</dbReference>
<dbReference type="AlphaFoldDB" id="A0A4R2CQ84"/>
<accession>A0A4R2CQ84</accession>
<comment type="caution">
    <text evidence="2">The sequence shown here is derived from an EMBL/GenBank/DDBJ whole genome shotgun (WGS) entry which is preliminary data.</text>
</comment>
<name>A0A4R2CQ84_SHIGR</name>
<organism evidence="2 3">
    <name type="scientific">Shinella granuli</name>
    <dbReference type="NCBI Taxonomy" id="323621"/>
    <lineage>
        <taxon>Bacteria</taxon>
        <taxon>Pseudomonadati</taxon>
        <taxon>Pseudomonadota</taxon>
        <taxon>Alphaproteobacteria</taxon>
        <taxon>Hyphomicrobiales</taxon>
        <taxon>Rhizobiaceae</taxon>
        <taxon>Shinella</taxon>
    </lineage>
</organism>
<dbReference type="Proteomes" id="UP000295351">
    <property type="component" value="Unassembled WGS sequence"/>
</dbReference>
<evidence type="ECO:0000313" key="3">
    <source>
        <dbReference type="Proteomes" id="UP000295351"/>
    </source>
</evidence>
<dbReference type="EMBL" id="SLVX01000013">
    <property type="protein sequence ID" value="TCN41419.1"/>
    <property type="molecule type" value="Genomic_DNA"/>
</dbReference>
<sequence length="130" mass="13903">MPYVQPTAETFKARFPEYAPVSNALVNLILAEAFDAVGSTWLERDRAKAQMYLAAHILSMEGEPSRSTTGQGTGSTGPVKRFKVGDVETEYAGAGSSSGASSGASGYLQTQYGRMYLELLRKNFPAVAVV</sequence>
<evidence type="ECO:0000313" key="2">
    <source>
        <dbReference type="EMBL" id="TCN41419.1"/>
    </source>
</evidence>